<dbReference type="Pfam" id="PF13765">
    <property type="entry name" value="PRY"/>
    <property type="match status" value="1"/>
</dbReference>
<dbReference type="SMART" id="SM00589">
    <property type="entry name" value="PRY"/>
    <property type="match status" value="1"/>
</dbReference>
<keyword evidence="3 7" id="KW-0863">Zinc-finger</keyword>
<dbReference type="InterPro" id="IPR013320">
    <property type="entry name" value="ConA-like_dom_sf"/>
</dbReference>
<evidence type="ECO:0000256" key="7">
    <source>
        <dbReference type="PROSITE-ProRule" id="PRU00024"/>
    </source>
</evidence>
<evidence type="ECO:0000256" key="3">
    <source>
        <dbReference type="ARBA" id="ARBA00022771"/>
    </source>
</evidence>
<reference evidence="12" key="1">
    <citation type="submission" date="2025-08" db="UniProtKB">
        <authorList>
            <consortium name="Ensembl"/>
        </authorList>
    </citation>
    <scope>IDENTIFICATION</scope>
</reference>
<organism evidence="12 13">
    <name type="scientific">Leptobrachium leishanense</name>
    <name type="common">Leishan spiny toad</name>
    <dbReference type="NCBI Taxonomy" id="445787"/>
    <lineage>
        <taxon>Eukaryota</taxon>
        <taxon>Metazoa</taxon>
        <taxon>Chordata</taxon>
        <taxon>Craniata</taxon>
        <taxon>Vertebrata</taxon>
        <taxon>Euteleostomi</taxon>
        <taxon>Amphibia</taxon>
        <taxon>Batrachia</taxon>
        <taxon>Anura</taxon>
        <taxon>Pelobatoidea</taxon>
        <taxon>Megophryidae</taxon>
        <taxon>Leptobrachium</taxon>
    </lineage>
</organism>
<feature type="coiled-coil region" evidence="8">
    <location>
        <begin position="132"/>
        <end position="234"/>
    </location>
</feature>
<evidence type="ECO:0000256" key="2">
    <source>
        <dbReference type="ARBA" id="ARBA00022723"/>
    </source>
</evidence>
<feature type="domain" description="B box-type" evidence="10">
    <location>
        <begin position="88"/>
        <end position="124"/>
    </location>
</feature>
<dbReference type="Proteomes" id="UP000694569">
    <property type="component" value="Unplaced"/>
</dbReference>
<dbReference type="PRINTS" id="PR01407">
    <property type="entry name" value="BUTYPHLNCDUF"/>
</dbReference>
<dbReference type="CDD" id="cd19769">
    <property type="entry name" value="Bbox2_TRIM16-like"/>
    <property type="match status" value="1"/>
</dbReference>
<dbReference type="GeneTree" id="ENSGT01030000234583"/>
<dbReference type="InterPro" id="IPR013083">
    <property type="entry name" value="Znf_RING/FYVE/PHD"/>
</dbReference>
<dbReference type="Gene3D" id="3.30.40.10">
    <property type="entry name" value="Zinc/RING finger domain, C3HC4 (zinc finger)"/>
    <property type="match status" value="1"/>
</dbReference>
<dbReference type="InterPro" id="IPR001841">
    <property type="entry name" value="Znf_RING"/>
</dbReference>
<dbReference type="Ensembl" id="ENSLLET00000022501.1">
    <property type="protein sequence ID" value="ENSLLEP00000021667.1"/>
    <property type="gene ID" value="ENSLLEG00000013658.1"/>
</dbReference>
<dbReference type="Gene3D" id="2.60.120.920">
    <property type="match status" value="1"/>
</dbReference>
<dbReference type="SMART" id="SM00336">
    <property type="entry name" value="BBOX"/>
    <property type="match status" value="1"/>
</dbReference>
<dbReference type="PROSITE" id="PS50089">
    <property type="entry name" value="ZF_RING_2"/>
    <property type="match status" value="1"/>
</dbReference>
<dbReference type="InterPro" id="IPR000315">
    <property type="entry name" value="Znf_B-box"/>
</dbReference>
<evidence type="ECO:0000259" key="9">
    <source>
        <dbReference type="PROSITE" id="PS50089"/>
    </source>
</evidence>
<dbReference type="PANTHER" id="PTHR25465:SF41">
    <property type="entry name" value="E3 UBIQUITIN-PROTEIN LIGASE RNF135"/>
    <property type="match status" value="1"/>
</dbReference>
<dbReference type="InterPro" id="IPR017907">
    <property type="entry name" value="Znf_RING_CS"/>
</dbReference>
<dbReference type="InterPro" id="IPR043136">
    <property type="entry name" value="B30.2/SPRY_sf"/>
</dbReference>
<accession>A0A8C5N398</accession>
<dbReference type="PROSITE" id="PS00518">
    <property type="entry name" value="ZF_RING_1"/>
    <property type="match status" value="1"/>
</dbReference>
<keyword evidence="13" id="KW-1185">Reference proteome</keyword>
<dbReference type="CDD" id="cd12891">
    <property type="entry name" value="SPRY_PRY_C-I_2"/>
    <property type="match status" value="1"/>
</dbReference>
<evidence type="ECO:0000313" key="12">
    <source>
        <dbReference type="Ensembl" id="ENSLLEP00000021667.1"/>
    </source>
</evidence>
<name>A0A8C5N398_9ANUR</name>
<dbReference type="SMART" id="SM00449">
    <property type="entry name" value="SPRY"/>
    <property type="match status" value="1"/>
</dbReference>
<evidence type="ECO:0000259" key="11">
    <source>
        <dbReference type="PROSITE" id="PS50188"/>
    </source>
</evidence>
<dbReference type="Pfam" id="PF00643">
    <property type="entry name" value="zf-B_box"/>
    <property type="match status" value="1"/>
</dbReference>
<dbReference type="SUPFAM" id="SSF49899">
    <property type="entry name" value="Concanavalin A-like lectins/glucanases"/>
    <property type="match status" value="1"/>
</dbReference>
<dbReference type="GO" id="GO:0008270">
    <property type="term" value="F:zinc ion binding"/>
    <property type="evidence" value="ECO:0007669"/>
    <property type="project" value="UniProtKB-KW"/>
</dbReference>
<evidence type="ECO:0000256" key="6">
    <source>
        <dbReference type="ARBA" id="ARBA00023054"/>
    </source>
</evidence>
<dbReference type="PROSITE" id="PS50119">
    <property type="entry name" value="ZF_BBOX"/>
    <property type="match status" value="1"/>
</dbReference>
<dbReference type="InterPro" id="IPR051051">
    <property type="entry name" value="E3_ubiq-ligase_TRIM/RNF"/>
</dbReference>
<dbReference type="InterPro" id="IPR001870">
    <property type="entry name" value="B30.2/SPRY"/>
</dbReference>
<keyword evidence="5" id="KW-0391">Immunity</keyword>
<evidence type="ECO:0000259" key="10">
    <source>
        <dbReference type="PROSITE" id="PS50119"/>
    </source>
</evidence>
<dbReference type="SUPFAM" id="SSF57850">
    <property type="entry name" value="RING/U-box"/>
    <property type="match status" value="1"/>
</dbReference>
<keyword evidence="6 8" id="KW-0175">Coiled coil</keyword>
<feature type="domain" description="B30.2/SPRY" evidence="11">
    <location>
        <begin position="234"/>
        <end position="430"/>
    </location>
</feature>
<evidence type="ECO:0000313" key="13">
    <source>
        <dbReference type="Proteomes" id="UP000694569"/>
    </source>
</evidence>
<evidence type="ECO:0000256" key="8">
    <source>
        <dbReference type="SAM" id="Coils"/>
    </source>
</evidence>
<dbReference type="Pfam" id="PF15227">
    <property type="entry name" value="zf-C3HC4_4"/>
    <property type="match status" value="1"/>
</dbReference>
<dbReference type="Pfam" id="PF00622">
    <property type="entry name" value="SPRY"/>
    <property type="match status" value="1"/>
</dbReference>
<dbReference type="SUPFAM" id="SSF57845">
    <property type="entry name" value="B-box zinc-binding domain"/>
    <property type="match status" value="1"/>
</dbReference>
<dbReference type="AlphaFoldDB" id="A0A8C5N398"/>
<dbReference type="GO" id="GO:0005737">
    <property type="term" value="C:cytoplasm"/>
    <property type="evidence" value="ECO:0007669"/>
    <property type="project" value="UniProtKB-ARBA"/>
</dbReference>
<dbReference type="PROSITE" id="PS50188">
    <property type="entry name" value="B302_SPRY"/>
    <property type="match status" value="1"/>
</dbReference>
<dbReference type="SMART" id="SM00184">
    <property type="entry name" value="RING"/>
    <property type="match status" value="1"/>
</dbReference>
<dbReference type="PANTHER" id="PTHR25465">
    <property type="entry name" value="B-BOX DOMAIN CONTAINING"/>
    <property type="match status" value="1"/>
</dbReference>
<keyword evidence="2" id="KW-0479">Metal-binding</keyword>
<evidence type="ECO:0000256" key="1">
    <source>
        <dbReference type="ARBA" id="ARBA00022588"/>
    </source>
</evidence>
<protein>
    <submittedName>
        <fullName evidence="12">Uncharacterized protein</fullName>
    </submittedName>
</protein>
<feature type="domain" description="RING-type" evidence="9">
    <location>
        <begin position="18"/>
        <end position="60"/>
    </location>
</feature>
<reference evidence="12" key="2">
    <citation type="submission" date="2025-09" db="UniProtKB">
        <authorList>
            <consortium name="Ensembl"/>
        </authorList>
    </citation>
    <scope>IDENTIFICATION</scope>
</reference>
<keyword evidence="1" id="KW-0399">Innate immunity</keyword>
<evidence type="ECO:0000256" key="4">
    <source>
        <dbReference type="ARBA" id="ARBA00022833"/>
    </source>
</evidence>
<dbReference type="CDD" id="cd16597">
    <property type="entry name" value="RING-HC_TRIM25_C-IV"/>
    <property type="match status" value="1"/>
</dbReference>
<dbReference type="InterPro" id="IPR006574">
    <property type="entry name" value="PRY"/>
</dbReference>
<dbReference type="GO" id="GO:0045087">
    <property type="term" value="P:innate immune response"/>
    <property type="evidence" value="ECO:0007669"/>
    <property type="project" value="UniProtKB-KW"/>
</dbReference>
<keyword evidence="4" id="KW-0862">Zinc</keyword>
<proteinExistence type="predicted"/>
<dbReference type="InterPro" id="IPR003879">
    <property type="entry name" value="Butyrophylin_SPRY"/>
</dbReference>
<sequence>MRWRSIMASADLRDELTCCICTDIYIDPVTLTCGHSFCRICITKTWDNQEEREYSCPACRHKFRVRPELKRALGLHNIVERIVWKRECSLHKKVLEYYCCQDMTCICASCRLAVEHGGHQVETLTEASEKKKEKLKNILGKLTLAREETEKTLENLQGHKTQVKRNAAELAEQITDLIKGIKERLESLEKRAMSEISRQEERVSRRVLGLIGKLDSKKEELSRKMEHIQEMSQARMIFLQDSGKLLGVRTPTDVLLDINTASNFISLSVDLKSLSWSEINQGRPETPERFQDYPQVLSSKSFSSGRHYWELGGSISARWIAGLAYPSIDRRGDKSEIGNNNKSWGLGRRLHKYYINHDSKETQLLHSTSSQRFGIFLDYEAGRLSFYELGVQIRPLHTFNATFTEPLHFIMRVFSEKDNLYQLDPEGSAQLTLSLLNTLHPLS</sequence>
<evidence type="ECO:0000256" key="5">
    <source>
        <dbReference type="ARBA" id="ARBA00022859"/>
    </source>
</evidence>
<dbReference type="InterPro" id="IPR003877">
    <property type="entry name" value="SPRY_dom"/>
</dbReference>
<dbReference type="Gene3D" id="3.30.160.60">
    <property type="entry name" value="Classic Zinc Finger"/>
    <property type="match status" value="1"/>
</dbReference>